<dbReference type="PRINTS" id="PR00081">
    <property type="entry name" value="GDHRDH"/>
</dbReference>
<feature type="region of interest" description="Disordered" evidence="3">
    <location>
        <begin position="243"/>
        <end position="266"/>
    </location>
</feature>
<dbReference type="RefSeq" id="WP_074955708.1">
    <property type="nucleotide sequence ID" value="NZ_FPBV01000024.1"/>
</dbReference>
<dbReference type="InterPro" id="IPR036291">
    <property type="entry name" value="NAD(P)-bd_dom_sf"/>
</dbReference>
<protein>
    <submittedName>
        <fullName evidence="4">3-oxoacyl-[acyl-carrier protein] reductase</fullName>
    </submittedName>
</protein>
<gene>
    <name evidence="4" type="ORF">SAMN05421543_12428</name>
</gene>
<evidence type="ECO:0000256" key="2">
    <source>
        <dbReference type="ARBA" id="ARBA00023002"/>
    </source>
</evidence>
<dbReference type="InterPro" id="IPR002347">
    <property type="entry name" value="SDR_fam"/>
</dbReference>
<reference evidence="5" key="1">
    <citation type="submission" date="2016-10" db="EMBL/GenBank/DDBJ databases">
        <authorList>
            <person name="Varghese N."/>
        </authorList>
    </citation>
    <scope>NUCLEOTIDE SEQUENCE [LARGE SCALE GENOMIC DNA]</scope>
    <source>
        <strain evidence="5">DSM 17980</strain>
    </source>
</reference>
<organism evidence="4 5">
    <name type="scientific">Alicyclobacillus macrosporangiidus</name>
    <dbReference type="NCBI Taxonomy" id="392015"/>
    <lineage>
        <taxon>Bacteria</taxon>
        <taxon>Bacillati</taxon>
        <taxon>Bacillota</taxon>
        <taxon>Bacilli</taxon>
        <taxon>Bacillales</taxon>
        <taxon>Alicyclobacillaceae</taxon>
        <taxon>Alicyclobacillus</taxon>
    </lineage>
</organism>
<keyword evidence="5" id="KW-1185">Reference proteome</keyword>
<dbReference type="Pfam" id="PF13561">
    <property type="entry name" value="adh_short_C2"/>
    <property type="match status" value="1"/>
</dbReference>
<dbReference type="Gene3D" id="3.40.50.720">
    <property type="entry name" value="NAD(P)-binding Rossmann-like Domain"/>
    <property type="match status" value="1"/>
</dbReference>
<evidence type="ECO:0000256" key="1">
    <source>
        <dbReference type="ARBA" id="ARBA00006484"/>
    </source>
</evidence>
<dbReference type="Proteomes" id="UP000183508">
    <property type="component" value="Unassembled WGS sequence"/>
</dbReference>
<dbReference type="SUPFAM" id="SSF51735">
    <property type="entry name" value="NAD(P)-binding Rossmann-fold domains"/>
    <property type="match status" value="1"/>
</dbReference>
<evidence type="ECO:0000313" key="4">
    <source>
        <dbReference type="EMBL" id="SFV04328.1"/>
    </source>
</evidence>
<dbReference type="EMBL" id="FPBV01000024">
    <property type="protein sequence ID" value="SFV04328.1"/>
    <property type="molecule type" value="Genomic_DNA"/>
</dbReference>
<sequence length="266" mass="29037">MTVRTALVTSGAGGLGFAVVRALLESGWDVCFTYRTSLAQAERLAGLARERGRRVWFAQADLLDRAQVSDVVARFLSECSAIDAFVHNFGPFVFERIPLAAYTDEMWTRMMDGNLNNFFWIYRALIGGMRARGFGRIVTVGYDGAGEAAGWRHRSAYAAAKSALASLTRTIAREERDFGITANMVCPGDIRGENKERMIREVPSGPRGDRAPVGEDVARLIAFLCHEDSQQLNGTVTQVTGGRDIRAREEAPAGGWRAPEGVSGEG</sequence>
<dbReference type="STRING" id="392015.SAMN05421543_12428"/>
<proteinExistence type="inferred from homology"/>
<dbReference type="GO" id="GO:0016491">
    <property type="term" value="F:oxidoreductase activity"/>
    <property type="evidence" value="ECO:0007669"/>
    <property type="project" value="UniProtKB-KW"/>
</dbReference>
<dbReference type="AlphaFoldDB" id="A0A1I7L3W8"/>
<keyword evidence="2" id="KW-0560">Oxidoreductase</keyword>
<dbReference type="OrthoDB" id="9803333at2"/>
<dbReference type="CDD" id="cd05233">
    <property type="entry name" value="SDR_c"/>
    <property type="match status" value="1"/>
</dbReference>
<evidence type="ECO:0000256" key="3">
    <source>
        <dbReference type="SAM" id="MobiDB-lite"/>
    </source>
</evidence>
<dbReference type="PANTHER" id="PTHR43639:SF1">
    <property type="entry name" value="SHORT-CHAIN DEHYDROGENASE_REDUCTASE FAMILY PROTEIN"/>
    <property type="match status" value="1"/>
</dbReference>
<comment type="similarity">
    <text evidence="1">Belongs to the short-chain dehydrogenases/reductases (SDR) family.</text>
</comment>
<accession>A0A1I7L3W8</accession>
<dbReference type="eggNOG" id="COG1028">
    <property type="taxonomic scope" value="Bacteria"/>
</dbReference>
<name>A0A1I7L3W8_9BACL</name>
<evidence type="ECO:0000313" key="5">
    <source>
        <dbReference type="Proteomes" id="UP000183508"/>
    </source>
</evidence>
<dbReference type="PANTHER" id="PTHR43639">
    <property type="entry name" value="OXIDOREDUCTASE, SHORT-CHAIN DEHYDROGENASE/REDUCTASE FAMILY (AFU_ORTHOLOGUE AFUA_5G02870)"/>
    <property type="match status" value="1"/>
</dbReference>